<evidence type="ECO:0000256" key="1">
    <source>
        <dbReference type="ARBA" id="ARBA00010613"/>
    </source>
</evidence>
<feature type="domain" description="CN hydrolase" evidence="2">
    <location>
        <begin position="7"/>
        <end position="250"/>
    </location>
</feature>
<sequence length="274" mass="30073">MTEDIKLKLAVVQMDCAVGNVTANLQKIDHFAQTASEQNVNLVIFPECATTGYFISDNLADLAEPVDGPTDQKLAEIAAGAGIHLAVGTVVADKGKYYNAQVIFSPTGKRLATYYKAHLFSTERLSYELGNMPTIVDTDLGRIGMTICYDMIFPDYFRTLVNRGAEIIINSTNWISDAYQRETWGWSGVTTQGMAATRALENGVIVAMANRTGTEMGFESLGHSCIIAPSGQILASIPNGEDIAIADIHFKGEDLEKWRSVATYRQDRRPELYD</sequence>
<dbReference type="RefSeq" id="WP_161316961.1">
    <property type="nucleotide sequence ID" value="NZ_WTUW01000009.1"/>
</dbReference>
<dbReference type="PROSITE" id="PS50263">
    <property type="entry name" value="CN_HYDROLASE"/>
    <property type="match status" value="1"/>
</dbReference>
<gene>
    <name evidence="3" type="ORF">GQE98_16940</name>
</gene>
<proteinExistence type="inferred from homology"/>
<keyword evidence="4" id="KW-1185">Reference proteome</keyword>
<dbReference type="PANTHER" id="PTHR23088">
    <property type="entry name" value="NITRILASE-RELATED"/>
    <property type="match status" value="1"/>
</dbReference>
<dbReference type="Gene3D" id="3.60.110.10">
    <property type="entry name" value="Carbon-nitrogen hydrolase"/>
    <property type="match status" value="1"/>
</dbReference>
<organism evidence="3 4">
    <name type="scientific">Sneathiella litorea</name>
    <dbReference type="NCBI Taxonomy" id="2606216"/>
    <lineage>
        <taxon>Bacteria</taxon>
        <taxon>Pseudomonadati</taxon>
        <taxon>Pseudomonadota</taxon>
        <taxon>Alphaproteobacteria</taxon>
        <taxon>Sneathiellales</taxon>
        <taxon>Sneathiellaceae</taxon>
        <taxon>Sneathiella</taxon>
    </lineage>
</organism>
<dbReference type="PANTHER" id="PTHR23088:SF27">
    <property type="entry name" value="DEAMINATED GLUTATHIONE AMIDASE"/>
    <property type="match status" value="1"/>
</dbReference>
<dbReference type="InterPro" id="IPR036526">
    <property type="entry name" value="C-N_Hydrolase_sf"/>
</dbReference>
<dbReference type="SUPFAM" id="SSF56317">
    <property type="entry name" value="Carbon-nitrogen hydrolase"/>
    <property type="match status" value="1"/>
</dbReference>
<comment type="caution">
    <text evidence="3">The sequence shown here is derived from an EMBL/GenBank/DDBJ whole genome shotgun (WGS) entry which is preliminary data.</text>
</comment>
<reference evidence="3 4" key="1">
    <citation type="submission" date="2019-12" db="EMBL/GenBank/DDBJ databases">
        <title>Snethiella sp. nov. sp. isolated from sea sand.</title>
        <authorList>
            <person name="Kim J."/>
            <person name="Jeong S.E."/>
            <person name="Jung H.S."/>
            <person name="Jeon C.O."/>
        </authorList>
    </citation>
    <scope>NUCLEOTIDE SEQUENCE [LARGE SCALE GENOMIC DNA]</scope>
    <source>
        <strain evidence="3 4">DP05</strain>
    </source>
</reference>
<dbReference type="CDD" id="cd07197">
    <property type="entry name" value="nitrilase"/>
    <property type="match status" value="1"/>
</dbReference>
<dbReference type="InterPro" id="IPR001110">
    <property type="entry name" value="UPF0012_CS"/>
</dbReference>
<dbReference type="Pfam" id="PF00795">
    <property type="entry name" value="CN_hydrolase"/>
    <property type="match status" value="1"/>
</dbReference>
<evidence type="ECO:0000313" key="4">
    <source>
        <dbReference type="Proteomes" id="UP000476030"/>
    </source>
</evidence>
<accession>A0A6L8WB73</accession>
<protein>
    <recommendedName>
        <fullName evidence="2">CN hydrolase domain-containing protein</fullName>
    </recommendedName>
</protein>
<evidence type="ECO:0000313" key="3">
    <source>
        <dbReference type="EMBL" id="MZR32328.1"/>
    </source>
</evidence>
<name>A0A6L8WB73_9PROT</name>
<dbReference type="PROSITE" id="PS01227">
    <property type="entry name" value="UPF0012"/>
    <property type="match status" value="1"/>
</dbReference>
<comment type="similarity">
    <text evidence="1">Belongs to the carbon-nitrogen hydrolase superfamily. NIT1/NIT2 family.</text>
</comment>
<evidence type="ECO:0000259" key="2">
    <source>
        <dbReference type="PROSITE" id="PS50263"/>
    </source>
</evidence>
<dbReference type="AlphaFoldDB" id="A0A6L8WB73"/>
<dbReference type="InterPro" id="IPR003010">
    <property type="entry name" value="C-N_Hydrolase"/>
</dbReference>
<dbReference type="Proteomes" id="UP000476030">
    <property type="component" value="Unassembled WGS sequence"/>
</dbReference>
<dbReference type="EMBL" id="WTUW01000009">
    <property type="protein sequence ID" value="MZR32328.1"/>
    <property type="molecule type" value="Genomic_DNA"/>
</dbReference>